<evidence type="ECO:0000313" key="9">
    <source>
        <dbReference type="Proteomes" id="UP000252707"/>
    </source>
</evidence>
<feature type="transmembrane region" description="Helical" evidence="6">
    <location>
        <begin position="16"/>
        <end position="37"/>
    </location>
</feature>
<feature type="transmembrane region" description="Helical" evidence="6">
    <location>
        <begin position="106"/>
        <end position="124"/>
    </location>
</feature>
<keyword evidence="5 6" id="KW-0472">Membrane</keyword>
<keyword evidence="4 6" id="KW-1133">Transmembrane helix</keyword>
<dbReference type="InterPro" id="IPR037185">
    <property type="entry name" value="EmrE-like"/>
</dbReference>
<dbReference type="Proteomes" id="UP000252707">
    <property type="component" value="Unassembled WGS sequence"/>
</dbReference>
<feature type="transmembrane region" description="Helical" evidence="6">
    <location>
        <begin position="131"/>
        <end position="149"/>
    </location>
</feature>
<evidence type="ECO:0000256" key="2">
    <source>
        <dbReference type="ARBA" id="ARBA00007362"/>
    </source>
</evidence>
<dbReference type="PANTHER" id="PTHR32322:SF2">
    <property type="entry name" value="EAMA DOMAIN-CONTAINING PROTEIN"/>
    <property type="match status" value="1"/>
</dbReference>
<feature type="transmembrane region" description="Helical" evidence="6">
    <location>
        <begin position="224"/>
        <end position="245"/>
    </location>
</feature>
<dbReference type="InterPro" id="IPR050638">
    <property type="entry name" value="AA-Vitamin_Transporters"/>
</dbReference>
<feature type="domain" description="EamA" evidence="7">
    <location>
        <begin position="16"/>
        <end position="147"/>
    </location>
</feature>
<feature type="transmembrane region" description="Helical" evidence="6">
    <location>
        <begin position="43"/>
        <end position="63"/>
    </location>
</feature>
<evidence type="ECO:0000256" key="5">
    <source>
        <dbReference type="ARBA" id="ARBA00023136"/>
    </source>
</evidence>
<keyword evidence="3 6" id="KW-0812">Transmembrane</keyword>
<sequence length="302" mass="31204">MSATGIAPAARPWSTYGLLTLAAVFWGGTFVAGRLVSAEIGPFSAAFVRFLLASLLLAGLLLRQGNGLGRLRPRQWGAVVLLGATGVFAYNVLFFTGLRTVEAGRAAVIIAGNPIFIALFSALLFGERLNLAKGIGIVLSVAGAVTVISRGDPLALVQGEVGYGELAILGCVASWVTYTLLGKRVMSGLSALEAVSYSCMAGTALLLLPAWHEGLGAALARLSTTGWGALFYLAFFGTVLGFVWFYQGVRTIGPARAGLFINFVPVSAVIAGGLLLDEPVTLSLLVGGGLVLGGLILANRFG</sequence>
<feature type="domain" description="EamA" evidence="7">
    <location>
        <begin position="163"/>
        <end position="299"/>
    </location>
</feature>
<keyword evidence="9" id="KW-1185">Reference proteome</keyword>
<dbReference type="AlphaFoldDB" id="A0A369C2B6"/>
<feature type="transmembrane region" description="Helical" evidence="6">
    <location>
        <begin position="194"/>
        <end position="212"/>
    </location>
</feature>
<comment type="similarity">
    <text evidence="2">Belongs to the EamA transporter family.</text>
</comment>
<name>A0A369C2B6_9GAMM</name>
<evidence type="ECO:0000256" key="3">
    <source>
        <dbReference type="ARBA" id="ARBA00022692"/>
    </source>
</evidence>
<accession>A0A369C2B6</accession>
<dbReference type="RefSeq" id="WP_211314958.1">
    <property type="nucleotide sequence ID" value="NZ_QPJY01000008.1"/>
</dbReference>
<dbReference type="InterPro" id="IPR000620">
    <property type="entry name" value="EamA_dom"/>
</dbReference>
<proteinExistence type="inferred from homology"/>
<dbReference type="Gene3D" id="1.10.3730.20">
    <property type="match status" value="1"/>
</dbReference>
<dbReference type="PANTHER" id="PTHR32322">
    <property type="entry name" value="INNER MEMBRANE TRANSPORTER"/>
    <property type="match status" value="1"/>
</dbReference>
<dbReference type="GO" id="GO:0016020">
    <property type="term" value="C:membrane"/>
    <property type="evidence" value="ECO:0007669"/>
    <property type="project" value="UniProtKB-SubCell"/>
</dbReference>
<evidence type="ECO:0000256" key="1">
    <source>
        <dbReference type="ARBA" id="ARBA00004141"/>
    </source>
</evidence>
<evidence type="ECO:0000313" key="8">
    <source>
        <dbReference type="EMBL" id="RCX28112.1"/>
    </source>
</evidence>
<evidence type="ECO:0000256" key="6">
    <source>
        <dbReference type="SAM" id="Phobius"/>
    </source>
</evidence>
<reference evidence="8 9" key="1">
    <citation type="submission" date="2018-07" db="EMBL/GenBank/DDBJ databases">
        <title>Genomic Encyclopedia of Type Strains, Phase IV (KMG-IV): sequencing the most valuable type-strain genomes for metagenomic binning, comparative biology and taxonomic classification.</title>
        <authorList>
            <person name="Goeker M."/>
        </authorList>
    </citation>
    <scope>NUCLEOTIDE SEQUENCE [LARGE SCALE GENOMIC DNA]</scope>
    <source>
        <strain evidence="8 9">DSM 26407</strain>
    </source>
</reference>
<comment type="subcellular location">
    <subcellularLocation>
        <location evidence="1">Membrane</location>
        <topology evidence="1">Multi-pass membrane protein</topology>
    </subcellularLocation>
</comment>
<evidence type="ECO:0000259" key="7">
    <source>
        <dbReference type="Pfam" id="PF00892"/>
    </source>
</evidence>
<feature type="transmembrane region" description="Helical" evidence="6">
    <location>
        <begin position="257"/>
        <end position="276"/>
    </location>
</feature>
<dbReference type="SUPFAM" id="SSF103481">
    <property type="entry name" value="Multidrug resistance efflux transporter EmrE"/>
    <property type="match status" value="2"/>
</dbReference>
<dbReference type="Pfam" id="PF00892">
    <property type="entry name" value="EamA"/>
    <property type="match status" value="2"/>
</dbReference>
<gene>
    <name evidence="8" type="ORF">DFQ59_108140</name>
</gene>
<feature type="transmembrane region" description="Helical" evidence="6">
    <location>
        <begin position="282"/>
        <end position="301"/>
    </location>
</feature>
<dbReference type="EMBL" id="QPJY01000008">
    <property type="protein sequence ID" value="RCX28112.1"/>
    <property type="molecule type" value="Genomic_DNA"/>
</dbReference>
<organism evidence="8 9">
    <name type="scientific">Thioalbus denitrificans</name>
    <dbReference type="NCBI Taxonomy" id="547122"/>
    <lineage>
        <taxon>Bacteria</taxon>
        <taxon>Pseudomonadati</taxon>
        <taxon>Pseudomonadota</taxon>
        <taxon>Gammaproteobacteria</taxon>
        <taxon>Chromatiales</taxon>
        <taxon>Ectothiorhodospiraceae</taxon>
        <taxon>Thioalbus</taxon>
    </lineage>
</organism>
<protein>
    <submittedName>
        <fullName evidence="8">Putative membrane protein</fullName>
    </submittedName>
</protein>
<feature type="transmembrane region" description="Helical" evidence="6">
    <location>
        <begin position="75"/>
        <end position="94"/>
    </location>
</feature>
<evidence type="ECO:0000256" key="4">
    <source>
        <dbReference type="ARBA" id="ARBA00022989"/>
    </source>
</evidence>
<comment type="caution">
    <text evidence="8">The sequence shown here is derived from an EMBL/GenBank/DDBJ whole genome shotgun (WGS) entry which is preliminary data.</text>
</comment>
<feature type="transmembrane region" description="Helical" evidence="6">
    <location>
        <begin position="161"/>
        <end position="182"/>
    </location>
</feature>